<sequence>MRPALGINQRVAKAKAAVKKYVGAQIFAHLYPDLARSASGTGVWYGVEEGGPSDVRTSRKMGRGCRTARVRSDPQLPAAAQHLPGRGEAPHAGRAAGFAPVGFVLVEA</sequence>
<protein>
    <submittedName>
        <fullName evidence="2">Uncharacterized protein</fullName>
    </submittedName>
</protein>
<dbReference type="AlphaFoldDB" id="A0A015LCL5"/>
<dbReference type="HOGENOM" id="CLU_2198392_0_0_1"/>
<dbReference type="EMBL" id="JEMT01010981">
    <property type="protein sequence ID" value="EXX77449.1"/>
    <property type="molecule type" value="Genomic_DNA"/>
</dbReference>
<feature type="compositionally biased region" description="Basic residues" evidence="1">
    <location>
        <begin position="58"/>
        <end position="69"/>
    </location>
</feature>
<organism evidence="2 3">
    <name type="scientific">Rhizophagus irregularis (strain DAOM 197198w)</name>
    <name type="common">Glomus intraradices</name>
    <dbReference type="NCBI Taxonomy" id="1432141"/>
    <lineage>
        <taxon>Eukaryota</taxon>
        <taxon>Fungi</taxon>
        <taxon>Fungi incertae sedis</taxon>
        <taxon>Mucoromycota</taxon>
        <taxon>Glomeromycotina</taxon>
        <taxon>Glomeromycetes</taxon>
        <taxon>Glomerales</taxon>
        <taxon>Glomeraceae</taxon>
        <taxon>Rhizophagus</taxon>
    </lineage>
</organism>
<evidence type="ECO:0000256" key="1">
    <source>
        <dbReference type="SAM" id="MobiDB-lite"/>
    </source>
</evidence>
<keyword evidence="3" id="KW-1185">Reference proteome</keyword>
<accession>A0A015LCL5</accession>
<gene>
    <name evidence="2" type="ORF">RirG_023660</name>
</gene>
<evidence type="ECO:0000313" key="2">
    <source>
        <dbReference type="EMBL" id="EXX77449.1"/>
    </source>
</evidence>
<proteinExistence type="predicted"/>
<feature type="region of interest" description="Disordered" evidence="1">
    <location>
        <begin position="48"/>
        <end position="91"/>
    </location>
</feature>
<comment type="caution">
    <text evidence="2">The sequence shown here is derived from an EMBL/GenBank/DDBJ whole genome shotgun (WGS) entry which is preliminary data.</text>
</comment>
<reference evidence="2 3" key="1">
    <citation type="submission" date="2014-02" db="EMBL/GenBank/DDBJ databases">
        <title>Single nucleus genome sequencing reveals high similarity among nuclei of an endomycorrhizal fungus.</title>
        <authorList>
            <person name="Lin K."/>
            <person name="Geurts R."/>
            <person name="Zhang Z."/>
            <person name="Limpens E."/>
            <person name="Saunders D.G."/>
            <person name="Mu D."/>
            <person name="Pang E."/>
            <person name="Cao H."/>
            <person name="Cha H."/>
            <person name="Lin T."/>
            <person name="Zhou Q."/>
            <person name="Shang Y."/>
            <person name="Li Y."/>
            <person name="Ivanov S."/>
            <person name="Sharma T."/>
            <person name="Velzen R.V."/>
            <person name="Ruijter N.D."/>
            <person name="Aanen D.K."/>
            <person name="Win J."/>
            <person name="Kamoun S."/>
            <person name="Bisseling T."/>
            <person name="Huang S."/>
        </authorList>
    </citation>
    <scope>NUCLEOTIDE SEQUENCE [LARGE SCALE GENOMIC DNA]</scope>
    <source>
        <strain evidence="3">DAOM197198w</strain>
    </source>
</reference>
<name>A0A015LCL5_RHIIW</name>
<evidence type="ECO:0000313" key="3">
    <source>
        <dbReference type="Proteomes" id="UP000022910"/>
    </source>
</evidence>
<dbReference type="Proteomes" id="UP000022910">
    <property type="component" value="Unassembled WGS sequence"/>
</dbReference>